<keyword evidence="3" id="KW-1185">Reference proteome</keyword>
<sequence length="129" mass="15086">MAFWERQEEQSEEVKQRARGRRGVRRPIEWERQKGHIPHMSRRNITNGMRACGFVPRAQCTAGGGKKSVSESHLHTSTVEAVRVCRWWWGKLFYCRNDTRKLLVPNALLLCTLFHRRVSHPLVHPVSTD</sequence>
<evidence type="ECO:0000256" key="1">
    <source>
        <dbReference type="SAM" id="MobiDB-lite"/>
    </source>
</evidence>
<comment type="caution">
    <text evidence="2">The sequence shown here is derived from an EMBL/GenBank/DDBJ whole genome shotgun (WGS) entry which is preliminary data.</text>
</comment>
<dbReference type="GeneID" id="40320437"/>
<dbReference type="AlphaFoldDB" id="A0A3R7NQZ2"/>
<dbReference type="RefSeq" id="XP_029226191.1">
    <property type="nucleotide sequence ID" value="XM_029373694.1"/>
</dbReference>
<gene>
    <name evidence="2" type="ORF">Tco025E_06826</name>
</gene>
<dbReference type="EMBL" id="MKKU01000486">
    <property type="protein sequence ID" value="RNF10260.1"/>
    <property type="molecule type" value="Genomic_DNA"/>
</dbReference>
<evidence type="ECO:0000313" key="2">
    <source>
        <dbReference type="EMBL" id="RNF10260.1"/>
    </source>
</evidence>
<feature type="compositionally biased region" description="Basic and acidic residues" evidence="1">
    <location>
        <begin position="1"/>
        <end position="16"/>
    </location>
</feature>
<dbReference type="Proteomes" id="UP000284403">
    <property type="component" value="Unassembled WGS sequence"/>
</dbReference>
<evidence type="ECO:0000313" key="3">
    <source>
        <dbReference type="Proteomes" id="UP000284403"/>
    </source>
</evidence>
<proteinExistence type="predicted"/>
<reference evidence="2 3" key="1">
    <citation type="journal article" date="2018" name="BMC Genomics">
        <title>Genomic comparison of Trypanosoma conorhini and Trypanosoma rangeli to Trypanosoma cruzi strains of high and low virulence.</title>
        <authorList>
            <person name="Bradwell K.R."/>
            <person name="Koparde V.N."/>
            <person name="Matveyev A.V."/>
            <person name="Serrano M.G."/>
            <person name="Alves J.M."/>
            <person name="Parikh H."/>
            <person name="Huang B."/>
            <person name="Lee V."/>
            <person name="Espinosa-Alvarez O."/>
            <person name="Ortiz P.A."/>
            <person name="Costa-Martins A.G."/>
            <person name="Teixeira M.M."/>
            <person name="Buck G.A."/>
        </authorList>
    </citation>
    <scope>NUCLEOTIDE SEQUENCE [LARGE SCALE GENOMIC DNA]</scope>
    <source>
        <strain evidence="2 3">025E</strain>
    </source>
</reference>
<name>A0A3R7NQZ2_9TRYP</name>
<organism evidence="2 3">
    <name type="scientific">Trypanosoma conorhini</name>
    <dbReference type="NCBI Taxonomy" id="83891"/>
    <lineage>
        <taxon>Eukaryota</taxon>
        <taxon>Discoba</taxon>
        <taxon>Euglenozoa</taxon>
        <taxon>Kinetoplastea</taxon>
        <taxon>Metakinetoplastina</taxon>
        <taxon>Trypanosomatida</taxon>
        <taxon>Trypanosomatidae</taxon>
        <taxon>Trypanosoma</taxon>
    </lineage>
</organism>
<accession>A0A3R7NQZ2</accession>
<feature type="region of interest" description="Disordered" evidence="1">
    <location>
        <begin position="1"/>
        <end position="23"/>
    </location>
</feature>
<protein>
    <submittedName>
        <fullName evidence="2">Uncharacterized protein</fullName>
    </submittedName>
</protein>